<dbReference type="GO" id="GO:0000271">
    <property type="term" value="P:polysaccharide biosynthetic process"/>
    <property type="evidence" value="ECO:0007669"/>
    <property type="project" value="TreeGrafter"/>
</dbReference>
<keyword evidence="3" id="KW-0012">Acyltransferase</keyword>
<dbReference type="Proteomes" id="UP000002350">
    <property type="component" value="Chromosome"/>
</dbReference>
<dbReference type="PANTHER" id="PTHR23028:SF53">
    <property type="entry name" value="ACYL_TRANSF_3 DOMAIN-CONTAINING PROTEIN"/>
    <property type="match status" value="1"/>
</dbReference>
<gene>
    <name evidence="3" type="ordered locus">SVI_1568</name>
</gene>
<feature type="domain" description="Acyltransferase 3" evidence="2">
    <location>
        <begin position="14"/>
        <end position="329"/>
    </location>
</feature>
<keyword evidence="1" id="KW-0472">Membrane</keyword>
<feature type="transmembrane region" description="Helical" evidence="1">
    <location>
        <begin position="253"/>
        <end position="274"/>
    </location>
</feature>
<dbReference type="GO" id="GO:0016747">
    <property type="term" value="F:acyltransferase activity, transferring groups other than amino-acyl groups"/>
    <property type="evidence" value="ECO:0007669"/>
    <property type="project" value="InterPro"/>
</dbReference>
<dbReference type="PANTHER" id="PTHR23028">
    <property type="entry name" value="ACETYLTRANSFERASE"/>
    <property type="match status" value="1"/>
</dbReference>
<accession>D4ZIP0</accession>
<dbReference type="InterPro" id="IPR002656">
    <property type="entry name" value="Acyl_transf_3_dom"/>
</dbReference>
<dbReference type="KEGG" id="svo:SVI_1568"/>
<dbReference type="GO" id="GO:0016020">
    <property type="term" value="C:membrane"/>
    <property type="evidence" value="ECO:0007669"/>
    <property type="project" value="TreeGrafter"/>
</dbReference>
<feature type="transmembrane region" description="Helical" evidence="1">
    <location>
        <begin position="294"/>
        <end position="313"/>
    </location>
</feature>
<reference evidence="4" key="1">
    <citation type="journal article" date="2010" name="Mol. Biosyst.">
        <title>Complete genome sequence and comparative analysis of Shewanella violacea, a psychrophilic and piezophilic bacterium from deep sea floor sediments.</title>
        <authorList>
            <person name="Aono E."/>
            <person name="Baba T."/>
            <person name="Ara T."/>
            <person name="Nishi T."/>
            <person name="Nakamichi T."/>
            <person name="Inamoto E."/>
            <person name="Toyonaga H."/>
            <person name="Hasegawa M."/>
            <person name="Takai Y."/>
            <person name="Okumura Y."/>
            <person name="Baba M."/>
            <person name="Tomita M."/>
            <person name="Kato C."/>
            <person name="Oshima T."/>
            <person name="Nakasone K."/>
            <person name="Mori H."/>
        </authorList>
    </citation>
    <scope>NUCLEOTIDE SEQUENCE [LARGE SCALE GENOMIC DNA]</scope>
    <source>
        <strain evidence="4">JCM 10179 / CIP 106290 / LMG 19151 / DSS12</strain>
    </source>
</reference>
<dbReference type="HOGENOM" id="CLU_005679_1_2_6"/>
<protein>
    <submittedName>
        <fullName evidence="3">Acyltransferase family protein</fullName>
    </submittedName>
</protein>
<keyword evidence="4" id="KW-1185">Reference proteome</keyword>
<dbReference type="RefSeq" id="WP_013050847.1">
    <property type="nucleotide sequence ID" value="NC_014012.1"/>
</dbReference>
<evidence type="ECO:0000313" key="3">
    <source>
        <dbReference type="EMBL" id="BAJ01539.1"/>
    </source>
</evidence>
<name>D4ZIP0_SHEVD</name>
<feature type="transmembrane region" description="Helical" evidence="1">
    <location>
        <begin position="169"/>
        <end position="187"/>
    </location>
</feature>
<dbReference type="EMBL" id="AP011177">
    <property type="protein sequence ID" value="BAJ01539.1"/>
    <property type="molecule type" value="Genomic_DNA"/>
</dbReference>
<dbReference type="AlphaFoldDB" id="D4ZIP0"/>
<proteinExistence type="predicted"/>
<organism evidence="3 4">
    <name type="scientific">Shewanella violacea (strain JCM 10179 / CIP 106290 / LMG 19151 / DSS12)</name>
    <dbReference type="NCBI Taxonomy" id="637905"/>
    <lineage>
        <taxon>Bacteria</taxon>
        <taxon>Pseudomonadati</taxon>
        <taxon>Pseudomonadota</taxon>
        <taxon>Gammaproteobacteria</taxon>
        <taxon>Alteromonadales</taxon>
        <taxon>Shewanellaceae</taxon>
        <taxon>Shewanella</taxon>
    </lineage>
</organism>
<keyword evidence="1" id="KW-0812">Transmembrane</keyword>
<keyword evidence="3" id="KW-0808">Transferase</keyword>
<feature type="transmembrane region" description="Helical" evidence="1">
    <location>
        <begin position="193"/>
        <end position="216"/>
    </location>
</feature>
<feature type="transmembrane region" description="Helical" evidence="1">
    <location>
        <begin position="45"/>
        <end position="65"/>
    </location>
</feature>
<dbReference type="InterPro" id="IPR050879">
    <property type="entry name" value="Acyltransferase_3"/>
</dbReference>
<evidence type="ECO:0000313" key="4">
    <source>
        <dbReference type="Proteomes" id="UP000002350"/>
    </source>
</evidence>
<sequence>MTYTHYLNQKRYLCLDGLRCLSILAVIWHHAGYPYWDQLRLASQGFHGVTLFFVISGFLITSLLLKEKRNNGKIDLKQFYIRRTLRIFPLYYAVLLVYICLVLVLEPETRAGTAFLDNLKYFATYTSNVFVPFVAEERIIFFFAWSLAAEEQFYLIWPSIERMLAPSTSIPMLILIILASLILQYAGINGDHIYLRVLEVIAIPICIGVVLAHTLANKKSYQIISLVITRPESSIIFLTATITSLAIEGVPLILVYILMALLIASCVTCTRPMIYPLFENRLVKKIGQISYGMYLLHMLAYNLVAKCVAHFGIDYWPVTFSATIILTTLLGLSSFHLFEQHFLKMKRNFS</sequence>
<dbReference type="eggNOG" id="COG1835">
    <property type="taxonomic scope" value="Bacteria"/>
</dbReference>
<dbReference type="OrthoDB" id="9767863at2"/>
<evidence type="ECO:0000256" key="1">
    <source>
        <dbReference type="SAM" id="Phobius"/>
    </source>
</evidence>
<dbReference type="STRING" id="637905.SVI_1568"/>
<feature type="transmembrane region" description="Helical" evidence="1">
    <location>
        <begin position="85"/>
        <end position="105"/>
    </location>
</feature>
<evidence type="ECO:0000259" key="2">
    <source>
        <dbReference type="Pfam" id="PF01757"/>
    </source>
</evidence>
<feature type="transmembrane region" description="Helical" evidence="1">
    <location>
        <begin position="319"/>
        <end position="338"/>
    </location>
</feature>
<feature type="transmembrane region" description="Helical" evidence="1">
    <location>
        <begin position="12"/>
        <end position="33"/>
    </location>
</feature>
<keyword evidence="1" id="KW-1133">Transmembrane helix</keyword>
<dbReference type="Pfam" id="PF01757">
    <property type="entry name" value="Acyl_transf_3"/>
    <property type="match status" value="1"/>
</dbReference>